<dbReference type="Proteomes" id="UP001163798">
    <property type="component" value="Unassembled WGS sequence"/>
</dbReference>
<comment type="caution">
    <text evidence="2">The sequence shown here is derived from an EMBL/GenBank/DDBJ whole genome shotgun (WGS) entry which is preliminary data.</text>
</comment>
<evidence type="ECO:0000313" key="3">
    <source>
        <dbReference type="Proteomes" id="UP001163798"/>
    </source>
</evidence>
<protein>
    <recommendedName>
        <fullName evidence="4">Secreted protein</fullName>
    </recommendedName>
</protein>
<dbReference type="AlphaFoldDB" id="A0AA38L3S0"/>
<dbReference type="EMBL" id="MU793389">
    <property type="protein sequence ID" value="KAJ3784147.1"/>
    <property type="molecule type" value="Genomic_DNA"/>
</dbReference>
<name>A0AA38L3S0_9AGAR</name>
<evidence type="ECO:0000313" key="2">
    <source>
        <dbReference type="EMBL" id="KAJ3784147.1"/>
    </source>
</evidence>
<proteinExistence type="predicted"/>
<gene>
    <name evidence="2" type="ORF">GGU10DRAFT_36196</name>
</gene>
<keyword evidence="1" id="KW-0732">Signal</keyword>
<accession>A0AA38L3S0</accession>
<sequence length="72" mass="7832">MILAHSLLVHFSACPFIISSIVFGIECEHAGFSTTSHDLPWTQISTALFEGTVQRHDSGAPFCSLFLNHVSA</sequence>
<evidence type="ECO:0008006" key="4">
    <source>
        <dbReference type="Google" id="ProtNLM"/>
    </source>
</evidence>
<feature type="signal peptide" evidence="1">
    <location>
        <begin position="1"/>
        <end position="24"/>
    </location>
</feature>
<keyword evidence="3" id="KW-1185">Reference proteome</keyword>
<feature type="chain" id="PRO_5041286888" description="Secreted protein" evidence="1">
    <location>
        <begin position="25"/>
        <end position="72"/>
    </location>
</feature>
<organism evidence="2 3">
    <name type="scientific">Lentinula aff. detonsa</name>
    <dbReference type="NCBI Taxonomy" id="2804958"/>
    <lineage>
        <taxon>Eukaryota</taxon>
        <taxon>Fungi</taxon>
        <taxon>Dikarya</taxon>
        <taxon>Basidiomycota</taxon>
        <taxon>Agaricomycotina</taxon>
        <taxon>Agaricomycetes</taxon>
        <taxon>Agaricomycetidae</taxon>
        <taxon>Agaricales</taxon>
        <taxon>Marasmiineae</taxon>
        <taxon>Omphalotaceae</taxon>
        <taxon>Lentinula</taxon>
    </lineage>
</organism>
<evidence type="ECO:0000256" key="1">
    <source>
        <dbReference type="SAM" id="SignalP"/>
    </source>
</evidence>
<reference evidence="2" key="1">
    <citation type="submission" date="2022-08" db="EMBL/GenBank/DDBJ databases">
        <authorList>
            <consortium name="DOE Joint Genome Institute"/>
            <person name="Min B."/>
            <person name="Riley R."/>
            <person name="Sierra-Patev S."/>
            <person name="Naranjo-Ortiz M."/>
            <person name="Looney B."/>
            <person name="Konkel Z."/>
            <person name="Slot J.C."/>
            <person name="Sakamoto Y."/>
            <person name="Steenwyk J.L."/>
            <person name="Rokas A."/>
            <person name="Carro J."/>
            <person name="Camarero S."/>
            <person name="Ferreira P."/>
            <person name="Molpeceres G."/>
            <person name="Ruiz-Duenas F.J."/>
            <person name="Serrano A."/>
            <person name="Henrissat B."/>
            <person name="Drula E."/>
            <person name="Hughes K.W."/>
            <person name="Mata J.L."/>
            <person name="Ishikawa N.K."/>
            <person name="Vargas-Isla R."/>
            <person name="Ushijima S."/>
            <person name="Smith C.A."/>
            <person name="Ahrendt S."/>
            <person name="Andreopoulos W."/>
            <person name="He G."/>
            <person name="Labutti K."/>
            <person name="Lipzen A."/>
            <person name="Ng V."/>
            <person name="Sandor L."/>
            <person name="Barry K."/>
            <person name="Martinez A.T."/>
            <person name="Xiao Y."/>
            <person name="Gibbons J.G."/>
            <person name="Terashima K."/>
            <person name="Hibbett D.S."/>
            <person name="Grigoriev I.V."/>
        </authorList>
    </citation>
    <scope>NUCLEOTIDE SEQUENCE</scope>
    <source>
        <strain evidence="2">TFB10291</strain>
    </source>
</reference>